<dbReference type="Pfam" id="PF02687">
    <property type="entry name" value="FtsX"/>
    <property type="match status" value="1"/>
</dbReference>
<keyword evidence="11" id="KW-1185">Reference proteome</keyword>
<protein>
    <submittedName>
        <fullName evidence="10">Permease</fullName>
    </submittedName>
</protein>
<keyword evidence="5 7" id="KW-1133">Transmembrane helix</keyword>
<keyword evidence="3" id="KW-1003">Cell membrane</keyword>
<dbReference type="KEGG" id="sva:SVA_2218"/>
<evidence type="ECO:0000256" key="3">
    <source>
        <dbReference type="ARBA" id="ARBA00022475"/>
    </source>
</evidence>
<comment type="subcellular location">
    <subcellularLocation>
        <location evidence="1">Cell membrane</location>
        <topology evidence="1">Multi-pass membrane protein</topology>
    </subcellularLocation>
</comment>
<feature type="domain" description="ABC3 transporter permease C-terminal" evidence="8">
    <location>
        <begin position="273"/>
        <end position="403"/>
    </location>
</feature>
<dbReference type="GO" id="GO:0044874">
    <property type="term" value="P:lipoprotein localization to outer membrane"/>
    <property type="evidence" value="ECO:0007669"/>
    <property type="project" value="TreeGrafter"/>
</dbReference>
<dbReference type="PANTHER" id="PTHR30489">
    <property type="entry name" value="LIPOPROTEIN-RELEASING SYSTEM TRANSMEMBRANE PROTEIN LOLE"/>
    <property type="match status" value="1"/>
</dbReference>
<dbReference type="EMBL" id="AP014936">
    <property type="protein sequence ID" value="BAU48768.1"/>
    <property type="molecule type" value="Genomic_DNA"/>
</dbReference>
<keyword evidence="6 7" id="KW-0472">Membrane</keyword>
<evidence type="ECO:0000256" key="7">
    <source>
        <dbReference type="SAM" id="Phobius"/>
    </source>
</evidence>
<feature type="domain" description="MacB-like periplasmic core" evidence="9">
    <location>
        <begin position="20"/>
        <end position="234"/>
    </location>
</feature>
<feature type="transmembrane region" description="Helical" evidence="7">
    <location>
        <begin position="374"/>
        <end position="393"/>
    </location>
</feature>
<evidence type="ECO:0000256" key="1">
    <source>
        <dbReference type="ARBA" id="ARBA00004651"/>
    </source>
</evidence>
<feature type="transmembrane region" description="Helical" evidence="7">
    <location>
        <begin position="272"/>
        <end position="295"/>
    </location>
</feature>
<evidence type="ECO:0000313" key="10">
    <source>
        <dbReference type="EMBL" id="BAU48768.1"/>
    </source>
</evidence>
<dbReference type="Pfam" id="PF12704">
    <property type="entry name" value="MacB_PCD"/>
    <property type="match status" value="1"/>
</dbReference>
<sequence>MSGITVRLAWRNLWRHRRRTWLTISAIAFAAMLLVFLIAIQLGAYDMIIDNAVRVYTGQMQIQRPEYLDRPQMRTSIPAARELAGRLRRETGLPGIAVRANGFALATGEDRSYGVPVVGVEPEHEPRVSTLPRLIRQGRYFSAVDAPEAVLGATLARNLRLGVGDELTLLGAGRDGSVAAAVVPVVGIFESGNPELDRHVVQLPLATFQDVFSMGDDAHAIVVSGPDLERYASTLALVRAALPPGGDLVVRDWEALIPGLKQLVQADMLQNWFLYISLIVIVTFSILNTFLMSVLERTREFGIMLALGSTPLRIGALVVFESAVLTVIGLALGVVAGGAVALYFYFEGFTFPGMKEIHQQFGLPGVITPELSPVTLLLGPAVILAFTLAAALYPALRIRRLEPVEAMHAVQ</sequence>
<dbReference type="InterPro" id="IPR003838">
    <property type="entry name" value="ABC3_permease_C"/>
</dbReference>
<evidence type="ECO:0000256" key="6">
    <source>
        <dbReference type="ARBA" id="ARBA00023136"/>
    </source>
</evidence>
<dbReference type="InterPro" id="IPR025857">
    <property type="entry name" value="MacB_PCD"/>
</dbReference>
<comment type="similarity">
    <text evidence="2">Belongs to the ABC-4 integral membrane protein family. LolC/E subfamily.</text>
</comment>
<proteinExistence type="inferred from homology"/>
<feature type="transmembrane region" description="Helical" evidence="7">
    <location>
        <begin position="21"/>
        <end position="44"/>
    </location>
</feature>
<organism evidence="10 11">
    <name type="scientific">Sulfurifustis variabilis</name>
    <dbReference type="NCBI Taxonomy" id="1675686"/>
    <lineage>
        <taxon>Bacteria</taxon>
        <taxon>Pseudomonadati</taxon>
        <taxon>Pseudomonadota</taxon>
        <taxon>Gammaproteobacteria</taxon>
        <taxon>Acidiferrobacterales</taxon>
        <taxon>Acidiferrobacteraceae</taxon>
        <taxon>Sulfurifustis</taxon>
    </lineage>
</organism>
<dbReference type="PANTHER" id="PTHR30489:SF0">
    <property type="entry name" value="LIPOPROTEIN-RELEASING SYSTEM TRANSMEMBRANE PROTEIN LOLE"/>
    <property type="match status" value="1"/>
</dbReference>
<evidence type="ECO:0000256" key="5">
    <source>
        <dbReference type="ARBA" id="ARBA00022989"/>
    </source>
</evidence>
<evidence type="ECO:0000256" key="2">
    <source>
        <dbReference type="ARBA" id="ARBA00005236"/>
    </source>
</evidence>
<dbReference type="AlphaFoldDB" id="A0A1B4V5I1"/>
<feature type="transmembrane region" description="Helical" evidence="7">
    <location>
        <begin position="316"/>
        <end position="346"/>
    </location>
</feature>
<keyword evidence="4 7" id="KW-0812">Transmembrane</keyword>
<reference evidence="10 11" key="1">
    <citation type="submission" date="2015-08" db="EMBL/GenBank/DDBJ databases">
        <title>Complete genome sequence of Sulfurifustis variabilis.</title>
        <authorList>
            <person name="Miura A."/>
            <person name="Kojima H."/>
            <person name="Fukui M."/>
        </authorList>
    </citation>
    <scope>NUCLEOTIDE SEQUENCE [LARGE SCALE GENOMIC DNA]</scope>
    <source>
        <strain evidence="11">skN76</strain>
    </source>
</reference>
<accession>A0A1B4V5I1</accession>
<name>A0A1B4V5I1_9GAMM</name>
<dbReference type="RefSeq" id="WP_197703170.1">
    <property type="nucleotide sequence ID" value="NZ_AP014936.1"/>
</dbReference>
<dbReference type="InterPro" id="IPR051447">
    <property type="entry name" value="Lipoprotein-release_system"/>
</dbReference>
<evidence type="ECO:0000313" key="11">
    <source>
        <dbReference type="Proteomes" id="UP000218899"/>
    </source>
</evidence>
<evidence type="ECO:0000259" key="8">
    <source>
        <dbReference type="Pfam" id="PF02687"/>
    </source>
</evidence>
<dbReference type="Proteomes" id="UP000218899">
    <property type="component" value="Chromosome"/>
</dbReference>
<evidence type="ECO:0000256" key="4">
    <source>
        <dbReference type="ARBA" id="ARBA00022692"/>
    </source>
</evidence>
<gene>
    <name evidence="10" type="ORF">SVA_2218</name>
</gene>
<evidence type="ECO:0000259" key="9">
    <source>
        <dbReference type="Pfam" id="PF12704"/>
    </source>
</evidence>
<dbReference type="GO" id="GO:0098797">
    <property type="term" value="C:plasma membrane protein complex"/>
    <property type="evidence" value="ECO:0007669"/>
    <property type="project" value="TreeGrafter"/>
</dbReference>